<protein>
    <recommendedName>
        <fullName evidence="1">Mga helix-turn-helix domain-containing protein</fullName>
    </recommendedName>
</protein>
<keyword evidence="3" id="KW-1185">Reference proteome</keyword>
<comment type="caution">
    <text evidence="2">The sequence shown here is derived from an EMBL/GenBank/DDBJ whole genome shotgun (WGS) entry which is preliminary data.</text>
</comment>
<sequence length="488" mass="57923">MYKEQLLDYQAEKEYLLIHWLYIENFKLGKSDICKKLNITYPTLKKMVDRINSYFTRHLCSSNLHLVNDSREIYFECVPQMPIDQLTSFFFIESDCYRLLNILYNQKALTRTNLANKLNVSMTKLNFVIIQCNKLLQEFDLCIKNGRIQGNVFQYFYFYFLFYWGTETFPICDLSSLKSTRLIPFIEEKYQQKIGMIEQKKLSLWCSLLREKKKLLTLENIAKINNLSIANVQKTELFKSLKFFFYQEWKELSKDELTYVSYLTYLFFNSFEILDAKIIDLNSIHINDQRHLLLSKIILLLQDDYNLEGCYQLTHSMLYYLLGKMFFFKGTIYSIDQLTMAYSIENYISEIEKETVNKIINSGIFQGQQFNESLQLYYKYGLYSIAYSLKKYRKNKVHIALLLNTSSFLFSNFLTSLEETLHNNPAIQVTKYLSDKSYDLVITNLTIDKVTNTKQVHRITDMGNKDQLNKISSIVENILLSREFVIKD</sequence>
<dbReference type="STRING" id="150033.RV14_GL002267"/>
<accession>A0A1L8WPE6</accession>
<evidence type="ECO:0000259" key="1">
    <source>
        <dbReference type="Pfam" id="PF05043"/>
    </source>
</evidence>
<dbReference type="Pfam" id="PF05043">
    <property type="entry name" value="Mga"/>
    <property type="match status" value="1"/>
</dbReference>
<dbReference type="RefSeq" id="WP_071855258.1">
    <property type="nucleotide sequence ID" value="NZ_JXLB01000008.1"/>
</dbReference>
<gene>
    <name evidence="2" type="ORF">RV14_GL002267</name>
</gene>
<dbReference type="InterPro" id="IPR007737">
    <property type="entry name" value="Mga_HTH"/>
</dbReference>
<dbReference type="Proteomes" id="UP000182152">
    <property type="component" value="Unassembled WGS sequence"/>
</dbReference>
<dbReference type="AlphaFoldDB" id="A0A1L8WPE6"/>
<dbReference type="EMBL" id="JXLB01000008">
    <property type="protein sequence ID" value="OJG82692.1"/>
    <property type="molecule type" value="Genomic_DNA"/>
</dbReference>
<feature type="domain" description="Mga helix-turn-helix" evidence="1">
    <location>
        <begin position="83"/>
        <end position="163"/>
    </location>
</feature>
<reference evidence="2 3" key="1">
    <citation type="submission" date="2014-12" db="EMBL/GenBank/DDBJ databases">
        <title>Draft genome sequences of 29 type strains of Enterococci.</title>
        <authorList>
            <person name="Zhong Z."/>
            <person name="Sun Z."/>
            <person name="Liu W."/>
            <person name="Zhang W."/>
            <person name="Zhang H."/>
        </authorList>
    </citation>
    <scope>NUCLEOTIDE SEQUENCE [LARGE SCALE GENOMIC DNA]</scope>
    <source>
        <strain evidence="2 3">DSM 15687</strain>
    </source>
</reference>
<organism evidence="2 3">
    <name type="scientific">Enterococcus ratti</name>
    <dbReference type="NCBI Taxonomy" id="150033"/>
    <lineage>
        <taxon>Bacteria</taxon>
        <taxon>Bacillati</taxon>
        <taxon>Bacillota</taxon>
        <taxon>Bacilli</taxon>
        <taxon>Lactobacillales</taxon>
        <taxon>Enterococcaceae</taxon>
        <taxon>Enterococcus</taxon>
    </lineage>
</organism>
<proteinExistence type="predicted"/>
<dbReference type="OrthoDB" id="2194815at2"/>
<name>A0A1L8WPE6_9ENTE</name>
<evidence type="ECO:0000313" key="2">
    <source>
        <dbReference type="EMBL" id="OJG82692.1"/>
    </source>
</evidence>
<evidence type="ECO:0000313" key="3">
    <source>
        <dbReference type="Proteomes" id="UP000182152"/>
    </source>
</evidence>